<organism evidence="2 3">
    <name type="scientific">Marseilla massiliensis</name>
    <dbReference type="NCBI Taxonomy" id="1841864"/>
    <lineage>
        <taxon>Bacteria</taxon>
        <taxon>Pseudomonadati</taxon>
        <taxon>Bacteroidota</taxon>
        <taxon>Bacteroidia</taxon>
        <taxon>Bacteroidales</taxon>
        <taxon>Prevotellaceae</taxon>
        <taxon>Marseilla</taxon>
    </lineage>
</organism>
<protein>
    <submittedName>
        <fullName evidence="2">Uncharacterized protein</fullName>
    </submittedName>
</protein>
<keyword evidence="3" id="KW-1185">Reference proteome</keyword>
<evidence type="ECO:0000313" key="3">
    <source>
        <dbReference type="Proteomes" id="UP000706891"/>
    </source>
</evidence>
<sequence length="372" mass="41119">MSKEKTKLQIESEKVEVLVNQTNTKIIELGGHSQHLYGALDLIQSLFDKIRNVPSDRQKEYEEIKQIRLTWKQQVDKIENDYETATKVHTGGGIAGAGLGVGVAMLGPTAAMGVATTFGVASTGTAISTLSGAAATNAALAWLGGGTLAAGGGGMAGGSALLALAGPIGWTLAGIAIIGSGLLMWKAKSDKERLENVFLLISKRDQTSYKEAIVELNERISRIINETQMLNAAMINIVTFGTDYNKMTEEQQYTLGSYVNLMNSSTQLLVNPIMGLQPKFSEEDFNRFKSRFYPCTDIRLYCEKNKDLIIYIANLLYKITTDETDRKLLAKSFKKNKEFIEKMKIDKNNIDLELFNVVDRILKFTYTYHKKS</sequence>
<evidence type="ECO:0000256" key="1">
    <source>
        <dbReference type="SAM" id="Phobius"/>
    </source>
</evidence>
<feature type="transmembrane region" description="Helical" evidence="1">
    <location>
        <begin position="168"/>
        <end position="185"/>
    </location>
</feature>
<reference evidence="2" key="2">
    <citation type="journal article" date="2021" name="Sci. Rep.">
        <title>The distribution of antibiotic resistance genes in chicken gut microbiota commensals.</title>
        <authorList>
            <person name="Juricova H."/>
            <person name="Matiasovicova J."/>
            <person name="Kubasova T."/>
            <person name="Cejkova D."/>
            <person name="Rychlik I."/>
        </authorList>
    </citation>
    <scope>NUCLEOTIDE SEQUENCE</scope>
    <source>
        <strain evidence="2">An824</strain>
    </source>
</reference>
<keyword evidence="1" id="KW-0472">Membrane</keyword>
<comment type="caution">
    <text evidence="2">The sequence shown here is derived from an EMBL/GenBank/DDBJ whole genome shotgun (WGS) entry which is preliminary data.</text>
</comment>
<evidence type="ECO:0000313" key="2">
    <source>
        <dbReference type="EMBL" id="MBM6673872.1"/>
    </source>
</evidence>
<keyword evidence="1" id="KW-0812">Transmembrane</keyword>
<gene>
    <name evidence="2" type="ORF">H6A34_08285</name>
</gene>
<keyword evidence="1" id="KW-1133">Transmembrane helix</keyword>
<reference evidence="2" key="1">
    <citation type="submission" date="2020-08" db="EMBL/GenBank/DDBJ databases">
        <authorList>
            <person name="Cejkova D."/>
            <person name="Kubasova T."/>
            <person name="Jahodarova E."/>
            <person name="Rychlik I."/>
        </authorList>
    </citation>
    <scope>NUCLEOTIDE SEQUENCE</scope>
    <source>
        <strain evidence="2">An824</strain>
    </source>
</reference>
<accession>A0A939B7T8</accession>
<name>A0A939B7T8_9BACT</name>
<dbReference type="RefSeq" id="WP_205104822.1">
    <property type="nucleotide sequence ID" value="NZ_JACJJG010000040.1"/>
</dbReference>
<dbReference type="EMBL" id="JACJJG010000040">
    <property type="protein sequence ID" value="MBM6673872.1"/>
    <property type="molecule type" value="Genomic_DNA"/>
</dbReference>
<dbReference type="Proteomes" id="UP000706891">
    <property type="component" value="Unassembled WGS sequence"/>
</dbReference>
<proteinExistence type="predicted"/>
<dbReference type="AlphaFoldDB" id="A0A939B7T8"/>